<accession>A0A9Q3E204</accession>
<evidence type="ECO:0000313" key="3">
    <source>
        <dbReference type="Proteomes" id="UP000765509"/>
    </source>
</evidence>
<reference evidence="2" key="1">
    <citation type="submission" date="2021-03" db="EMBL/GenBank/DDBJ databases">
        <title>Draft genome sequence of rust myrtle Austropuccinia psidii MF-1, a brazilian biotype.</title>
        <authorList>
            <person name="Quecine M.C."/>
            <person name="Pachon D.M.R."/>
            <person name="Bonatelli M.L."/>
            <person name="Correr F.H."/>
            <person name="Franceschini L.M."/>
            <person name="Leite T.F."/>
            <person name="Margarido G.R.A."/>
            <person name="Almeida C.A."/>
            <person name="Ferrarezi J.A."/>
            <person name="Labate C.A."/>
        </authorList>
    </citation>
    <scope>NUCLEOTIDE SEQUENCE</scope>
    <source>
        <strain evidence="2">MF-1</strain>
    </source>
</reference>
<name>A0A9Q3E204_9BASI</name>
<evidence type="ECO:0000313" key="2">
    <source>
        <dbReference type="EMBL" id="MBW0513379.1"/>
    </source>
</evidence>
<dbReference type="InterPro" id="IPR021109">
    <property type="entry name" value="Peptidase_aspartic_dom_sf"/>
</dbReference>
<dbReference type="Gene3D" id="2.40.70.10">
    <property type="entry name" value="Acid Proteases"/>
    <property type="match status" value="1"/>
</dbReference>
<dbReference type="AlphaFoldDB" id="A0A9Q3E204"/>
<gene>
    <name evidence="2" type="ORF">O181_053094</name>
</gene>
<comment type="caution">
    <text evidence="2">The sequence shown here is derived from an EMBL/GenBank/DDBJ whole genome shotgun (WGS) entry which is preliminary data.</text>
</comment>
<protein>
    <recommendedName>
        <fullName evidence="4">Retropepsins domain-containing protein</fullName>
    </recommendedName>
</protein>
<keyword evidence="1" id="KW-0378">Hydrolase</keyword>
<evidence type="ECO:0000256" key="1">
    <source>
        <dbReference type="ARBA" id="ARBA00022750"/>
    </source>
</evidence>
<proteinExistence type="predicted"/>
<dbReference type="PROSITE" id="PS00141">
    <property type="entry name" value="ASP_PROTEASE"/>
    <property type="match status" value="1"/>
</dbReference>
<keyword evidence="1" id="KW-0064">Aspartyl protease</keyword>
<dbReference type="InterPro" id="IPR001969">
    <property type="entry name" value="Aspartic_peptidase_AS"/>
</dbReference>
<keyword evidence="3" id="KW-1185">Reference proteome</keyword>
<sequence length="146" mass="16825">MEYIHGTATKMNVCIDNCQHPFIIDSGASCSIVARKYLENHFPNWENQLSPTKAKNFKGSSGKMKYIGTIIKEIIIPHIKVNIRLNPEFVMLEDTHIQGFLLGTDYQRRYGIDIYNIKNRKITIGTNKEKKFSLDIYQMSNQEPLG</sequence>
<dbReference type="SUPFAM" id="SSF50630">
    <property type="entry name" value="Acid proteases"/>
    <property type="match status" value="1"/>
</dbReference>
<evidence type="ECO:0008006" key="4">
    <source>
        <dbReference type="Google" id="ProtNLM"/>
    </source>
</evidence>
<dbReference type="Proteomes" id="UP000765509">
    <property type="component" value="Unassembled WGS sequence"/>
</dbReference>
<keyword evidence="1" id="KW-0645">Protease</keyword>
<dbReference type="EMBL" id="AVOT02023383">
    <property type="protein sequence ID" value="MBW0513379.1"/>
    <property type="molecule type" value="Genomic_DNA"/>
</dbReference>
<dbReference type="GO" id="GO:0006508">
    <property type="term" value="P:proteolysis"/>
    <property type="evidence" value="ECO:0007669"/>
    <property type="project" value="InterPro"/>
</dbReference>
<dbReference type="GO" id="GO:0004190">
    <property type="term" value="F:aspartic-type endopeptidase activity"/>
    <property type="evidence" value="ECO:0007669"/>
    <property type="project" value="UniProtKB-KW"/>
</dbReference>
<organism evidence="2 3">
    <name type="scientific">Austropuccinia psidii MF-1</name>
    <dbReference type="NCBI Taxonomy" id="1389203"/>
    <lineage>
        <taxon>Eukaryota</taxon>
        <taxon>Fungi</taxon>
        <taxon>Dikarya</taxon>
        <taxon>Basidiomycota</taxon>
        <taxon>Pucciniomycotina</taxon>
        <taxon>Pucciniomycetes</taxon>
        <taxon>Pucciniales</taxon>
        <taxon>Sphaerophragmiaceae</taxon>
        <taxon>Austropuccinia</taxon>
    </lineage>
</organism>